<dbReference type="Proteomes" id="UP000059074">
    <property type="component" value="Unassembled WGS sequence"/>
</dbReference>
<keyword evidence="2" id="KW-1185">Reference proteome</keyword>
<reference evidence="1 2" key="1">
    <citation type="submission" date="2015-10" db="EMBL/GenBank/DDBJ databases">
        <title>Transcriptomic analysis of a linuron degrading triple-species bacterial consortium.</title>
        <authorList>
            <person name="Albers P."/>
        </authorList>
    </citation>
    <scope>NUCLEOTIDE SEQUENCE [LARGE SCALE GENOMIC DNA]</scope>
    <source>
        <strain evidence="1 2">WDL6</strain>
    </source>
</reference>
<dbReference type="EMBL" id="LMTR01000030">
    <property type="protein sequence ID" value="KWT70592.1"/>
    <property type="molecule type" value="Genomic_DNA"/>
</dbReference>
<dbReference type="PATRIC" id="fig|121290.4.peg.1683"/>
<protein>
    <submittedName>
        <fullName evidence="1">Uncharacterized protein</fullName>
    </submittedName>
</protein>
<accession>A0A109BMA1</accession>
<sequence length="61" mass="6518">MAAILIVVRTLNSSAATTVRFFGSRNAQHRIAMQLSSWCLGLTGYDDNVTARACGDVICNG</sequence>
<name>A0A109BMA1_HYPSL</name>
<dbReference type="AlphaFoldDB" id="A0A109BMA1"/>
<evidence type="ECO:0000313" key="1">
    <source>
        <dbReference type="EMBL" id="KWT70592.1"/>
    </source>
</evidence>
<dbReference type="STRING" id="121290.APY04_0872"/>
<evidence type="ECO:0000313" key="2">
    <source>
        <dbReference type="Proteomes" id="UP000059074"/>
    </source>
</evidence>
<comment type="caution">
    <text evidence="1">The sequence shown here is derived from an EMBL/GenBank/DDBJ whole genome shotgun (WGS) entry which is preliminary data.</text>
</comment>
<gene>
    <name evidence="1" type="ORF">APY04_0872</name>
</gene>
<proteinExistence type="predicted"/>
<organism evidence="1 2">
    <name type="scientific">Hyphomicrobium sulfonivorans</name>
    <dbReference type="NCBI Taxonomy" id="121290"/>
    <lineage>
        <taxon>Bacteria</taxon>
        <taxon>Pseudomonadati</taxon>
        <taxon>Pseudomonadota</taxon>
        <taxon>Alphaproteobacteria</taxon>
        <taxon>Hyphomicrobiales</taxon>
        <taxon>Hyphomicrobiaceae</taxon>
        <taxon>Hyphomicrobium</taxon>
    </lineage>
</organism>